<accession>A0ABT1RMQ8</accession>
<name>A0ABT1RMQ8_9FIRM</name>
<dbReference type="EMBL" id="JANFXK010000006">
    <property type="protein sequence ID" value="MCQ4636469.1"/>
    <property type="molecule type" value="Genomic_DNA"/>
</dbReference>
<protein>
    <submittedName>
        <fullName evidence="1">Uncharacterized protein</fullName>
    </submittedName>
</protein>
<proteinExistence type="predicted"/>
<dbReference type="RefSeq" id="WP_256131658.1">
    <property type="nucleotide sequence ID" value="NZ_JANFXK010000006.1"/>
</dbReference>
<dbReference type="Proteomes" id="UP001524502">
    <property type="component" value="Unassembled WGS sequence"/>
</dbReference>
<gene>
    <name evidence="1" type="ORF">NE619_06990</name>
</gene>
<comment type="caution">
    <text evidence="1">The sequence shown here is derived from an EMBL/GenBank/DDBJ whole genome shotgun (WGS) entry which is preliminary data.</text>
</comment>
<evidence type="ECO:0000313" key="1">
    <source>
        <dbReference type="EMBL" id="MCQ4636469.1"/>
    </source>
</evidence>
<keyword evidence="2" id="KW-1185">Reference proteome</keyword>
<sequence>MRDRMKEIINFIEVNVNGKTLFTKELVYELENGALQGVYSDQISFSNLKYSQSGFQLDMFIVSNEKIWLVGKDGQQEDLRKDFSAVSLFRFELAERKSTDDITGCFRFVSASGKNVAAEAIVSGIYDVRLENDVLKLSEDQALYRDQPVQGKHFKPVAFQSEHRFYNKDGKLHYEYDGKSFDVDVKTMRRSDSADTFPPFVSIEKGNNDEN</sequence>
<reference evidence="1 2" key="1">
    <citation type="submission" date="2022-06" db="EMBL/GenBank/DDBJ databases">
        <title>Isolation of gut microbiota from human fecal samples.</title>
        <authorList>
            <person name="Pamer E.G."/>
            <person name="Barat B."/>
            <person name="Waligurski E."/>
            <person name="Medina S."/>
            <person name="Paddock L."/>
            <person name="Mostad J."/>
        </authorList>
    </citation>
    <scope>NUCLEOTIDE SEQUENCE [LARGE SCALE GENOMIC DNA]</scope>
    <source>
        <strain evidence="1 2">SL.3.17</strain>
    </source>
</reference>
<organism evidence="1 2">
    <name type="scientific">Anaerovorax odorimutans</name>
    <dbReference type="NCBI Taxonomy" id="109327"/>
    <lineage>
        <taxon>Bacteria</taxon>
        <taxon>Bacillati</taxon>
        <taxon>Bacillota</taxon>
        <taxon>Clostridia</taxon>
        <taxon>Peptostreptococcales</taxon>
        <taxon>Anaerovoracaceae</taxon>
        <taxon>Anaerovorax</taxon>
    </lineage>
</organism>
<evidence type="ECO:0000313" key="2">
    <source>
        <dbReference type="Proteomes" id="UP001524502"/>
    </source>
</evidence>